<evidence type="ECO:0000256" key="6">
    <source>
        <dbReference type="ARBA" id="ARBA00022806"/>
    </source>
</evidence>
<dbReference type="SMART" id="SM00490">
    <property type="entry name" value="HELICc"/>
    <property type="match status" value="1"/>
</dbReference>
<dbReference type="GO" id="GO:0003676">
    <property type="term" value="F:nucleic acid binding"/>
    <property type="evidence" value="ECO:0007669"/>
    <property type="project" value="InterPro"/>
</dbReference>
<evidence type="ECO:0000256" key="4">
    <source>
        <dbReference type="ARBA" id="ARBA00022741"/>
    </source>
</evidence>
<evidence type="ECO:0000256" key="3">
    <source>
        <dbReference type="ARBA" id="ARBA00022723"/>
    </source>
</evidence>
<dbReference type="PROSITE" id="PS51643">
    <property type="entry name" value="HD_CAS3"/>
    <property type="match status" value="1"/>
</dbReference>
<dbReference type="InterPro" id="IPR027417">
    <property type="entry name" value="P-loop_NTPase"/>
</dbReference>
<dbReference type="Pfam" id="PF22590">
    <property type="entry name" value="Cas3-like_C_2"/>
    <property type="match status" value="1"/>
</dbReference>
<keyword evidence="11" id="KW-1185">Reference proteome</keyword>
<dbReference type="CDD" id="cd09641">
    <property type="entry name" value="Cas3''_I"/>
    <property type="match status" value="1"/>
</dbReference>
<dbReference type="Gene3D" id="3.40.50.300">
    <property type="entry name" value="P-loop containing nucleotide triphosphate hydrolases"/>
    <property type="match status" value="2"/>
</dbReference>
<evidence type="ECO:0000259" key="9">
    <source>
        <dbReference type="PROSITE" id="PS51643"/>
    </source>
</evidence>
<dbReference type="InterPro" id="IPR006483">
    <property type="entry name" value="CRISPR-assoc_Cas3_HD"/>
</dbReference>
<dbReference type="GO" id="GO:0051607">
    <property type="term" value="P:defense response to virus"/>
    <property type="evidence" value="ECO:0007669"/>
    <property type="project" value="UniProtKB-KW"/>
</dbReference>
<evidence type="ECO:0000256" key="8">
    <source>
        <dbReference type="ARBA" id="ARBA00023118"/>
    </source>
</evidence>
<dbReference type="Gene3D" id="1.10.3210.30">
    <property type="match status" value="1"/>
</dbReference>
<evidence type="ECO:0000256" key="1">
    <source>
        <dbReference type="ARBA" id="ARBA00006847"/>
    </source>
</evidence>
<protein>
    <submittedName>
        <fullName evidence="10">CRISPR-associated helicase, Cas3 family</fullName>
    </submittedName>
</protein>
<dbReference type="Proteomes" id="UP000242497">
    <property type="component" value="Unassembled WGS sequence"/>
</dbReference>
<dbReference type="AlphaFoldDB" id="A0A1M6LMG4"/>
<evidence type="ECO:0000256" key="2">
    <source>
        <dbReference type="ARBA" id="ARBA00009046"/>
    </source>
</evidence>
<keyword evidence="7" id="KW-0067">ATP-binding</keyword>
<dbReference type="InterPro" id="IPR001650">
    <property type="entry name" value="Helicase_C-like"/>
</dbReference>
<dbReference type="GO" id="GO:0005524">
    <property type="term" value="F:ATP binding"/>
    <property type="evidence" value="ECO:0007669"/>
    <property type="project" value="UniProtKB-KW"/>
</dbReference>
<keyword evidence="6" id="KW-0347">Helicase</keyword>
<comment type="similarity">
    <text evidence="1">In the N-terminal section; belongs to the CRISPR-associated nuclease Cas3-HD family.</text>
</comment>
<dbReference type="GO" id="GO:0016787">
    <property type="term" value="F:hydrolase activity"/>
    <property type="evidence" value="ECO:0007669"/>
    <property type="project" value="UniProtKB-KW"/>
</dbReference>
<keyword evidence="8" id="KW-0051">Antiviral defense</keyword>
<feature type="domain" description="HD Cas3-type" evidence="9">
    <location>
        <begin position="6"/>
        <end position="185"/>
    </location>
</feature>
<proteinExistence type="inferred from homology"/>
<dbReference type="GO" id="GO:0004386">
    <property type="term" value="F:helicase activity"/>
    <property type="evidence" value="ECO:0007669"/>
    <property type="project" value="UniProtKB-KW"/>
</dbReference>
<keyword evidence="5" id="KW-0378">Hydrolase</keyword>
<organism evidence="10 11">
    <name type="scientific">Tepidibacter formicigenes DSM 15518</name>
    <dbReference type="NCBI Taxonomy" id="1123349"/>
    <lineage>
        <taxon>Bacteria</taxon>
        <taxon>Bacillati</taxon>
        <taxon>Bacillota</taxon>
        <taxon>Clostridia</taxon>
        <taxon>Peptostreptococcales</taxon>
        <taxon>Peptostreptococcaceae</taxon>
        <taxon>Tepidibacter</taxon>
    </lineage>
</organism>
<dbReference type="InterPro" id="IPR038257">
    <property type="entry name" value="CRISPR-assoc_Cas3_HD_sf"/>
</dbReference>
<dbReference type="Pfam" id="PF00270">
    <property type="entry name" value="DEAD"/>
    <property type="match status" value="1"/>
</dbReference>
<evidence type="ECO:0000313" key="11">
    <source>
        <dbReference type="Proteomes" id="UP000242497"/>
    </source>
</evidence>
<accession>A0A1M6LMG4</accession>
<sequence>MSHINENKSGQLLVDHLTQVRDIALKTHKTHGKNKELDEIIEIICMCHDFGKASKYFQDYLKGEYNGRLKCHGEISAYFAYYMLPKKWKFIGFMCIKRHHGNLEPSTSLFEYNKKQLIKISNSIKENIEELNNIYKKDVSDFFELIQNEDFLEGPIDDFYDMEFEIEDYINTHYIYSLLLTADKTQLIRKGSAYENKTDVYDGYVKKYQQKIKKELVQKYPNIKDTKLFKIRNQIYEEVLNSIDNIDINKNHIFSINVPTGTSKTLAAYGASFRLFQRIYNESNKNIIPSIIYTIPFTSVIDQNYEVLENILKENNLKTFESFILKHHSMTPLEYKDNTLDEEREYRNYDARFCVENWQSTIITTTFVQLFNTIFKSGKNSIVNRFHKLSGSIIILDEVQAIDPKYYKIIEKIFDILCKKFNCYIITVTATKPLFLQGIELVKSNKEIFKQLDRIQIENYIDNPINIDTFCEILKEDIYPQSDKSFLIVLNTIKSSLYVLDELKTIEDRKVLYLSTAIHPQRRLGIINEIKNSDEKYILVSTQIIEAGVDIDFDIVYRDFTTMDSINQTGGRANRNAIKGKGILRLFYLIDENERPFCSYIYSNSLLDVTKKILQGRQIINENEILDINEEYFKAVDNIKSNDASNKIYKYIEKLEFNNIRKEFELIKDDIPKEDIIINYNKETQNCIDIILEGKGEYQDILNAWRTLNKYKISVPKKDLKNINDNCNNKKGMRILDKCYYDENRGIKITNMSIC</sequence>
<evidence type="ECO:0000256" key="5">
    <source>
        <dbReference type="ARBA" id="ARBA00022801"/>
    </source>
</evidence>
<gene>
    <name evidence="10" type="ORF">SAMN02744037_00691</name>
</gene>
<dbReference type="SUPFAM" id="SSF52540">
    <property type="entry name" value="P-loop containing nucleoside triphosphate hydrolases"/>
    <property type="match status" value="1"/>
</dbReference>
<keyword evidence="4" id="KW-0547">Nucleotide-binding</keyword>
<name>A0A1M6LMG4_9FIRM</name>
<dbReference type="InterPro" id="IPR011545">
    <property type="entry name" value="DEAD/DEAH_box_helicase_dom"/>
</dbReference>
<dbReference type="STRING" id="1123349.SAMN02744037_00691"/>
<dbReference type="GO" id="GO:0046872">
    <property type="term" value="F:metal ion binding"/>
    <property type="evidence" value="ECO:0007669"/>
    <property type="project" value="UniProtKB-KW"/>
</dbReference>
<evidence type="ECO:0000256" key="7">
    <source>
        <dbReference type="ARBA" id="ARBA00022840"/>
    </source>
</evidence>
<dbReference type="SUPFAM" id="SSF109604">
    <property type="entry name" value="HD-domain/PDEase-like"/>
    <property type="match status" value="1"/>
</dbReference>
<dbReference type="CDD" id="cd17930">
    <property type="entry name" value="DEXHc_cas3"/>
    <property type="match status" value="1"/>
</dbReference>
<evidence type="ECO:0000313" key="10">
    <source>
        <dbReference type="EMBL" id="SHJ72335.1"/>
    </source>
</evidence>
<keyword evidence="3" id="KW-0479">Metal-binding</keyword>
<comment type="similarity">
    <text evidence="2">In the central section; belongs to the CRISPR-associated helicase Cas3 family.</text>
</comment>
<dbReference type="InterPro" id="IPR054712">
    <property type="entry name" value="Cas3-like_dom"/>
</dbReference>
<dbReference type="EMBL" id="FRAE01000011">
    <property type="protein sequence ID" value="SHJ72335.1"/>
    <property type="molecule type" value="Genomic_DNA"/>
</dbReference>
<dbReference type="NCBIfam" id="TIGR01596">
    <property type="entry name" value="cas3_HD"/>
    <property type="match status" value="1"/>
</dbReference>
<reference evidence="11" key="1">
    <citation type="submission" date="2016-11" db="EMBL/GenBank/DDBJ databases">
        <authorList>
            <person name="Varghese N."/>
            <person name="Submissions S."/>
        </authorList>
    </citation>
    <scope>NUCLEOTIDE SEQUENCE [LARGE SCALE GENOMIC DNA]</scope>
    <source>
        <strain evidence="11">DSM 15518</strain>
    </source>
</reference>